<evidence type="ECO:0000313" key="4">
    <source>
        <dbReference type="EMBL" id="SHL75957.1"/>
    </source>
</evidence>
<dbReference type="AlphaFoldDB" id="A0A9X8MTD0"/>
<dbReference type="PANTHER" id="PTHR37813">
    <property type="entry name" value="FELS-2 PROPHAGE PROTEIN"/>
    <property type="match status" value="1"/>
</dbReference>
<keyword evidence="1" id="KW-1188">Viral release from host cell</keyword>
<organism evidence="4 5">
    <name type="scientific">Streptomyces yunnanensis</name>
    <dbReference type="NCBI Taxonomy" id="156453"/>
    <lineage>
        <taxon>Bacteria</taxon>
        <taxon>Bacillati</taxon>
        <taxon>Actinomycetota</taxon>
        <taxon>Actinomycetes</taxon>
        <taxon>Kitasatosporales</taxon>
        <taxon>Streptomycetaceae</taxon>
        <taxon>Streptomyces</taxon>
    </lineage>
</organism>
<name>A0A9X8MTD0_9ACTN</name>
<feature type="transmembrane region" description="Helical" evidence="2">
    <location>
        <begin position="542"/>
        <end position="560"/>
    </location>
</feature>
<comment type="caution">
    <text evidence="4">The sequence shown here is derived from an EMBL/GenBank/DDBJ whole genome shotgun (WGS) entry which is preliminary data.</text>
</comment>
<dbReference type="RefSeq" id="WP_073444641.1">
    <property type="nucleotide sequence ID" value="NZ_FRBK01000006.1"/>
</dbReference>
<feature type="transmembrane region" description="Helical" evidence="2">
    <location>
        <begin position="466"/>
        <end position="492"/>
    </location>
</feature>
<keyword evidence="2" id="KW-1133">Transmembrane helix</keyword>
<dbReference type="Pfam" id="PF10145">
    <property type="entry name" value="PhageMin_Tail"/>
    <property type="match status" value="1"/>
</dbReference>
<keyword evidence="2" id="KW-0812">Transmembrane</keyword>
<protein>
    <submittedName>
        <fullName evidence="4">Phage tail tape measure protein, TP901 family, core region</fullName>
    </submittedName>
</protein>
<evidence type="ECO:0000256" key="1">
    <source>
        <dbReference type="ARBA" id="ARBA00022612"/>
    </source>
</evidence>
<dbReference type="Gene3D" id="1.20.120.20">
    <property type="entry name" value="Apolipoprotein"/>
    <property type="match status" value="1"/>
</dbReference>
<evidence type="ECO:0000313" key="5">
    <source>
        <dbReference type="Proteomes" id="UP000184388"/>
    </source>
</evidence>
<evidence type="ECO:0000256" key="2">
    <source>
        <dbReference type="SAM" id="Phobius"/>
    </source>
</evidence>
<reference evidence="5" key="1">
    <citation type="submission" date="2016-11" db="EMBL/GenBank/DDBJ databases">
        <authorList>
            <person name="Jaros S."/>
            <person name="Januszkiewicz K."/>
            <person name="Wedrychowicz H."/>
        </authorList>
    </citation>
    <scope>NUCLEOTIDE SEQUENCE [LARGE SCALE GENOMIC DNA]</scope>
    <source>
        <strain evidence="5">CGMCC 4.3555</strain>
    </source>
</reference>
<feature type="transmembrane region" description="Helical" evidence="2">
    <location>
        <begin position="631"/>
        <end position="650"/>
    </location>
</feature>
<gene>
    <name evidence="4" type="ORF">SAMN05216268_10699</name>
</gene>
<sequence>MADVADLFVVLRAETAPFTAGMRTAAAEGESFTAKMGGVGGAMTRLGAATTVAGIGIATVSVKMAGDFQASMQKLVTTAGESQANMKKVSAGILDIAVQTGTSTKALADGMYMVESAGFHGAEGLTVLKAAAEGARAEQAPLPEVTNAVTSALNSYHLPASAAVQITNQMVAAVGHGKMTFGEFAGSLSTVLPIASSAHLSFAQVGGAIATLTNHGTSAREATQELAFSIRALQAPNNVAVQEMQRLGLSSVDVSTHLGQRGLTGTIDMLQQAVLQHMGSAGTVLLNAFNTSKQAAQDANVMISKMPASLQKLAQSYAQGGISVADWKKQIKALPVDQANLLTQFATLTSRSKGFNAQLKAGGPSAQTFNDAMKRMMGGATGLNTALMLGGDNMASFRTNVAAVGAAGQHAGKDIHGWAETQKTFNFQISQLKERVQVAAITIGTKLIPVVSAVIGFFTRYQGVTLALAAVIGGVLTAAVIKFATGAVTGAIKGVSEIGSGLRTAGTAIRAFATSEKLAAAASKIMAAAQWLLNAAMDANPIGLIVLAIAALVAGLIYAYNHSARFRAIVQAAFEGVKVAAVAVWHALQAAWNGLVAGVQWLWNIIKTVWNGIASVTSTIWNGITAFFRKWWPLLLAIFATPIAIVISIWNHCHNTIVNVAKTAWNAITSFLGSVWNGIKDAAALIWLGIQTGIINPIKQVWNILVSIWNFVMDWLESQWLSIKRTAALIWLGIQMSIINPIRSAWHSVTSLIGNIASSIWNGLVSAWNSVKSVGSWFMSIGSNIVNGIINGVENAAGYLYNSLKNLASNALNAAKNFLGISSPSREFADQIGQWIPHGIAVGITQHAQVATDAADALAQRTLGTAKTALVSPTAGGALVAGGSAVPGGQTVTVNITVQGSVLSERDLRDVVQTQMLRLGMRSSTSYTPYKR</sequence>
<dbReference type="Proteomes" id="UP000184388">
    <property type="component" value="Unassembled WGS sequence"/>
</dbReference>
<feature type="domain" description="Phage tail tape measure protein" evidence="3">
    <location>
        <begin position="95"/>
        <end position="274"/>
    </location>
</feature>
<dbReference type="NCBIfam" id="TIGR01760">
    <property type="entry name" value="tape_meas_TP901"/>
    <property type="match status" value="1"/>
</dbReference>
<dbReference type="PANTHER" id="PTHR37813:SF1">
    <property type="entry name" value="FELS-2 PROPHAGE PROTEIN"/>
    <property type="match status" value="1"/>
</dbReference>
<evidence type="ECO:0000259" key="3">
    <source>
        <dbReference type="Pfam" id="PF10145"/>
    </source>
</evidence>
<feature type="transmembrane region" description="Helical" evidence="2">
    <location>
        <begin position="572"/>
        <end position="595"/>
    </location>
</feature>
<dbReference type="EMBL" id="FRBK01000006">
    <property type="protein sequence ID" value="SHL75957.1"/>
    <property type="molecule type" value="Genomic_DNA"/>
</dbReference>
<keyword evidence="2" id="KW-0472">Membrane</keyword>
<dbReference type="InterPro" id="IPR010090">
    <property type="entry name" value="Phage_tape_meas"/>
</dbReference>
<accession>A0A9X8MTD0</accession>
<feature type="transmembrane region" description="Helical" evidence="2">
    <location>
        <begin position="438"/>
        <end position="459"/>
    </location>
</feature>
<proteinExistence type="predicted"/>